<name>A0ABR8YBS2_9BACT</name>
<evidence type="ECO:0000313" key="2">
    <source>
        <dbReference type="EMBL" id="MBD8041653.1"/>
    </source>
</evidence>
<organism evidence="2 3">
    <name type="scientific">Phocaeicola intestinalis</name>
    <dbReference type="NCBI Taxonomy" id="2762212"/>
    <lineage>
        <taxon>Bacteria</taxon>
        <taxon>Pseudomonadati</taxon>
        <taxon>Bacteroidota</taxon>
        <taxon>Bacteroidia</taxon>
        <taxon>Bacteroidales</taxon>
        <taxon>Bacteroidaceae</taxon>
        <taxon>Phocaeicola</taxon>
    </lineage>
</organism>
<dbReference type="SUPFAM" id="SSF51126">
    <property type="entry name" value="Pectin lyase-like"/>
    <property type="match status" value="1"/>
</dbReference>
<reference evidence="2 3" key="1">
    <citation type="submission" date="2020-08" db="EMBL/GenBank/DDBJ databases">
        <title>A Genomic Blueprint of the Chicken Gut Microbiome.</title>
        <authorList>
            <person name="Gilroy R."/>
            <person name="Ravi A."/>
            <person name="Getino M."/>
            <person name="Pursley I."/>
            <person name="Horton D.L."/>
            <person name="Alikhan N.-F."/>
            <person name="Baker D."/>
            <person name="Gharbi K."/>
            <person name="Hall N."/>
            <person name="Watson M."/>
            <person name="Adriaenssens E.M."/>
            <person name="Foster-Nyarko E."/>
            <person name="Jarju S."/>
            <person name="Secka A."/>
            <person name="Antonio M."/>
            <person name="Oren A."/>
            <person name="Chaudhuri R."/>
            <person name="La Ragione R.M."/>
            <person name="Hildebrand F."/>
            <person name="Pallen M.J."/>
        </authorList>
    </citation>
    <scope>NUCLEOTIDE SEQUENCE [LARGE SCALE GENOMIC DNA]</scope>
    <source>
        <strain evidence="2 3">Sa1CVN1</strain>
    </source>
</reference>
<proteinExistence type="predicted"/>
<dbReference type="InterPro" id="IPR011050">
    <property type="entry name" value="Pectin_lyase_fold/virulence"/>
</dbReference>
<evidence type="ECO:0008006" key="4">
    <source>
        <dbReference type="Google" id="ProtNLM"/>
    </source>
</evidence>
<evidence type="ECO:0000256" key="1">
    <source>
        <dbReference type="SAM" id="SignalP"/>
    </source>
</evidence>
<dbReference type="Proteomes" id="UP000620874">
    <property type="component" value="Unassembled WGS sequence"/>
</dbReference>
<evidence type="ECO:0000313" key="3">
    <source>
        <dbReference type="Proteomes" id="UP000620874"/>
    </source>
</evidence>
<dbReference type="RefSeq" id="WP_191765074.1">
    <property type="nucleotide sequence ID" value="NZ_JACSPP010000061.1"/>
</dbReference>
<feature type="signal peptide" evidence="1">
    <location>
        <begin position="1"/>
        <end position="19"/>
    </location>
</feature>
<dbReference type="EMBL" id="JACSPP010000061">
    <property type="protein sequence ID" value="MBD8041653.1"/>
    <property type="molecule type" value="Genomic_DNA"/>
</dbReference>
<dbReference type="InterPro" id="IPR012334">
    <property type="entry name" value="Pectin_lyas_fold"/>
</dbReference>
<keyword evidence="1" id="KW-0732">Signal</keyword>
<gene>
    <name evidence="2" type="ORF">H9625_14640</name>
</gene>
<sequence>MKIKLLILTIFLSVHFLYAQQPQWSEYYVTPEMFGCVSDNRQAAERNSQGLQKAIDYAIEKGVTLTSARNKKYYIAKGLIITGHLDMDFGKATIIATDTMRMLIFKNGVARKYAGSIHNFRLDMNNKAQIGIYCENAIKLRFTDGEIIGIKNGGIGFYMGKGYEVFVDNIHFHGGQNNATGIMMRTSDCHFSDCVMINCHTAIDNLGCNFYSRIHAWMTARYIKESTFYRSRGGLAYLSQCFGDTFDRAFDIVGTSELHISQFRVFHNKIMWKKPYDKLSPVVFYFANSSVANKSYITLIDSNIGGLVLDGKNRQIFTNMDSNSIHQYGTVVHK</sequence>
<comment type="caution">
    <text evidence="2">The sequence shown here is derived from an EMBL/GenBank/DDBJ whole genome shotgun (WGS) entry which is preliminary data.</text>
</comment>
<feature type="chain" id="PRO_5046029728" description="Right-handed parallel beta-helix repeat-containing protein" evidence="1">
    <location>
        <begin position="20"/>
        <end position="334"/>
    </location>
</feature>
<keyword evidence="3" id="KW-1185">Reference proteome</keyword>
<accession>A0ABR8YBS2</accession>
<protein>
    <recommendedName>
        <fullName evidence="4">Right-handed parallel beta-helix repeat-containing protein</fullName>
    </recommendedName>
</protein>
<dbReference type="Gene3D" id="2.160.20.10">
    <property type="entry name" value="Single-stranded right-handed beta-helix, Pectin lyase-like"/>
    <property type="match status" value="1"/>
</dbReference>